<organism evidence="1">
    <name type="scientific">Mycobacterium marinum</name>
    <dbReference type="NCBI Taxonomy" id="1781"/>
    <lineage>
        <taxon>Bacteria</taxon>
        <taxon>Bacillati</taxon>
        <taxon>Actinomycetota</taxon>
        <taxon>Actinomycetes</taxon>
        <taxon>Mycobacteriales</taxon>
        <taxon>Mycobacteriaceae</taxon>
        <taxon>Mycobacterium</taxon>
        <taxon>Mycobacterium ulcerans group</taxon>
    </lineage>
</organism>
<gene>
    <name evidence="1" type="primary">pmiA</name>
</gene>
<dbReference type="AlphaFoldDB" id="A2T2X8"/>
<accession>A2T2X8</accession>
<protein>
    <submittedName>
        <fullName evidence="1">PmiA</fullName>
    </submittedName>
</protein>
<evidence type="ECO:0000313" key="1">
    <source>
        <dbReference type="EMBL" id="ABI48267.1"/>
    </source>
</evidence>
<name>A2T2X8_MYCMR</name>
<reference evidence="1" key="1">
    <citation type="journal article" date="2007" name="Infect. Immun.">
        <title>A mycobacterial gene involved in synthesis of an outer cell envelope lipid is a key factor in prevention of phagosome maturation.</title>
        <authorList>
            <person name="Robinson N."/>
            <person name="Wolke M."/>
            <person name="Ernestus K."/>
            <person name="Plum G."/>
        </authorList>
    </citation>
    <scope>NUCLEOTIDE SEQUENCE</scope>
    <source>
        <strain evidence="1">ATCC 927</strain>
    </source>
</reference>
<proteinExistence type="predicted"/>
<dbReference type="EMBL" id="DQ792981">
    <property type="protein sequence ID" value="ABI48267.1"/>
    <property type="molecule type" value="Genomic_DNA"/>
</dbReference>
<sequence>MIESHYMRPDSISELYELTPDVRLPTSGRPNPLIDRGALNEAEFIDMRLSPQRSRVGVIFDIRWCDFTNSNAALLVLTCVGRVAWSNDASRQHPWYSTRGYWIPETIPGAAARGDELWAKDASGPETAARMTAMPPVENQTEYILKLDWLSISGLTARIYIGHIDGLGDAPPDMTDSSDAEIIAGFPQWSSTMEVHEYYTYTP</sequence>